<dbReference type="InterPro" id="IPR013918">
    <property type="entry name" value="Nucleotide_exch_fac_Fes1"/>
</dbReference>
<evidence type="ECO:0000256" key="3">
    <source>
        <dbReference type="SAM" id="MobiDB-lite"/>
    </source>
</evidence>
<sequence>MQSLLRWSIENSTPLDSAPTDGPLPRREDLNPEMIHMLLGKPDAERMKDDVAIAVDTSKTEVERIIALDDLELLIEHIDNANNLESMKLWEPIQSLLTSEEASTDIKVHALWVIGTALQNNPSAQDAVRHNFFVNLFRLLTFDPGLKYLKYNPIPTLLSFLTPSPTSTVSARAKAIYTLSGLLKHNSPAVKILSQPGVNGWEKLRDALQDPNIGVRRKTIFLLAALLVPTDPGPRSSSTPARNQPQPPPLLLGAPQPQPQPQIETHAQSSEGLSLRFIPAADPSSTPSASTVAFHNTDPAAETQAVPAPVNIHTPDDAPAGDVVHDNSHAANLRDASRSQTSELTLEALSKHGILDAVIASVVSPLPHGEDGENIEADQDYEEKALRLLHTYVVACRGSFTPSQRESLKKWVEAQKAAAGGAQQLEEKWNLTSAELSEFTSAL</sequence>
<dbReference type="GO" id="GO:0000774">
    <property type="term" value="F:adenyl-nucleotide exchange factor activity"/>
    <property type="evidence" value="ECO:0007669"/>
    <property type="project" value="TreeGrafter"/>
</dbReference>
<dbReference type="GO" id="GO:0005783">
    <property type="term" value="C:endoplasmic reticulum"/>
    <property type="evidence" value="ECO:0007669"/>
    <property type="project" value="TreeGrafter"/>
</dbReference>
<dbReference type="Proteomes" id="UP000541558">
    <property type="component" value="Unassembled WGS sequence"/>
</dbReference>
<reference evidence="5 6" key="1">
    <citation type="journal article" date="2020" name="ISME J.">
        <title>Uncovering the hidden diversity of litter-decomposition mechanisms in mushroom-forming fungi.</title>
        <authorList>
            <person name="Floudas D."/>
            <person name="Bentzer J."/>
            <person name="Ahren D."/>
            <person name="Johansson T."/>
            <person name="Persson P."/>
            <person name="Tunlid A."/>
        </authorList>
    </citation>
    <scope>NUCLEOTIDE SEQUENCE [LARGE SCALE GENOMIC DNA]</scope>
    <source>
        <strain evidence="5 6">CBS 175.51</strain>
    </source>
</reference>
<dbReference type="EMBL" id="JAACJK010000163">
    <property type="protein sequence ID" value="KAF5326459.1"/>
    <property type="molecule type" value="Genomic_DNA"/>
</dbReference>
<dbReference type="Gene3D" id="1.25.10.10">
    <property type="entry name" value="Leucine-rich Repeat Variant"/>
    <property type="match status" value="1"/>
</dbReference>
<dbReference type="PANTHER" id="PTHR19316:SF18">
    <property type="entry name" value="HSP70-BINDING PROTEIN 1"/>
    <property type="match status" value="1"/>
</dbReference>
<evidence type="ECO:0000313" key="6">
    <source>
        <dbReference type="Proteomes" id="UP000541558"/>
    </source>
</evidence>
<name>A0A8H5F7D9_9AGAR</name>
<dbReference type="OrthoDB" id="10250458at2759"/>
<evidence type="ECO:0000313" key="5">
    <source>
        <dbReference type="EMBL" id="KAF5326459.1"/>
    </source>
</evidence>
<dbReference type="SUPFAM" id="SSF48371">
    <property type="entry name" value="ARM repeat"/>
    <property type="match status" value="1"/>
</dbReference>
<evidence type="ECO:0000256" key="2">
    <source>
        <dbReference type="ARBA" id="ARBA00022737"/>
    </source>
</evidence>
<dbReference type="InterPro" id="IPR016024">
    <property type="entry name" value="ARM-type_fold"/>
</dbReference>
<evidence type="ECO:0000259" key="4">
    <source>
        <dbReference type="Pfam" id="PF08609"/>
    </source>
</evidence>
<proteinExistence type="inferred from homology"/>
<feature type="region of interest" description="Disordered" evidence="3">
    <location>
        <begin position="1"/>
        <end position="29"/>
    </location>
</feature>
<feature type="domain" description="Nucleotide exchange factor Fes1" evidence="4">
    <location>
        <begin position="1"/>
        <end position="84"/>
    </location>
</feature>
<organism evidence="5 6">
    <name type="scientific">Ephemerocybe angulata</name>
    <dbReference type="NCBI Taxonomy" id="980116"/>
    <lineage>
        <taxon>Eukaryota</taxon>
        <taxon>Fungi</taxon>
        <taxon>Dikarya</taxon>
        <taxon>Basidiomycota</taxon>
        <taxon>Agaricomycotina</taxon>
        <taxon>Agaricomycetes</taxon>
        <taxon>Agaricomycetidae</taxon>
        <taxon>Agaricales</taxon>
        <taxon>Agaricineae</taxon>
        <taxon>Psathyrellaceae</taxon>
        <taxon>Ephemerocybe</taxon>
    </lineage>
</organism>
<dbReference type="PANTHER" id="PTHR19316">
    <property type="entry name" value="PROTEIN FOLDING REGULATOR"/>
    <property type="match status" value="1"/>
</dbReference>
<gene>
    <name evidence="5" type="ORF">D9611_000967</name>
</gene>
<comment type="similarity">
    <text evidence="1">Belongs to the FES1 family.</text>
</comment>
<protein>
    <recommendedName>
        <fullName evidence="4">Nucleotide exchange factor Fes1 domain-containing protein</fullName>
    </recommendedName>
</protein>
<comment type="caution">
    <text evidence="5">The sequence shown here is derived from an EMBL/GenBank/DDBJ whole genome shotgun (WGS) entry which is preliminary data.</text>
</comment>
<feature type="region of interest" description="Disordered" evidence="3">
    <location>
        <begin position="232"/>
        <end position="269"/>
    </location>
</feature>
<evidence type="ECO:0000256" key="1">
    <source>
        <dbReference type="ARBA" id="ARBA00011045"/>
    </source>
</evidence>
<dbReference type="AlphaFoldDB" id="A0A8H5F7D9"/>
<accession>A0A8H5F7D9</accession>
<feature type="compositionally biased region" description="Polar residues" evidence="3">
    <location>
        <begin position="1"/>
        <end position="15"/>
    </location>
</feature>
<dbReference type="InterPro" id="IPR011989">
    <property type="entry name" value="ARM-like"/>
</dbReference>
<keyword evidence="2" id="KW-0677">Repeat</keyword>
<dbReference type="Pfam" id="PF08609">
    <property type="entry name" value="Fes1"/>
    <property type="match status" value="1"/>
</dbReference>
<dbReference type="InterPro" id="IPR050693">
    <property type="entry name" value="Hsp70_NEF-Inhibitors"/>
</dbReference>
<feature type="compositionally biased region" description="Pro residues" evidence="3">
    <location>
        <begin position="245"/>
        <end position="260"/>
    </location>
</feature>
<keyword evidence="6" id="KW-1185">Reference proteome</keyword>